<feature type="compositionally biased region" description="Low complexity" evidence="1">
    <location>
        <begin position="127"/>
        <end position="146"/>
    </location>
</feature>
<comment type="caution">
    <text evidence="3">The sequence shown here is derived from an EMBL/GenBank/DDBJ whole genome shotgun (WGS) entry which is preliminary data.</text>
</comment>
<dbReference type="EMBL" id="LABY01000030">
    <property type="protein sequence ID" value="KMO41556.1"/>
    <property type="molecule type" value="Genomic_DNA"/>
</dbReference>
<evidence type="ECO:0000313" key="3">
    <source>
        <dbReference type="EMBL" id="KMO41556.1"/>
    </source>
</evidence>
<sequence length="307" mass="33309">MQQTITAMFDTRSEAEAAINKLGQAGVPRTNMRLSPESQGTYSSANRTSYDYQKDEGGFWASLKDLFLPEEDRYAYTEGMSRGGTMLIISADEAQAAGILDVLESAGAVHLDEREAEWRKQGWSGYSATSSTNSAVGGTTSTTGTASAATAGVGTTAASTGATAASGTTQATAGRDEVIPVVEEQLRVGKRVAESGRVRVRSYVVETPVQEQVTLRDERVQVERRPVDRAPTPGDERLWAERTIEATERGEEAVVSKDVRVKEEIGIRKEVEQRTETVSDKVRHTEVEVEDARGQVSRTGTTDPTRR</sequence>
<dbReference type="RefSeq" id="WP_048443077.1">
    <property type="nucleotide sequence ID" value="NZ_LABY01000030.1"/>
</dbReference>
<dbReference type="Pfam" id="PF09557">
    <property type="entry name" value="DUF2382"/>
    <property type="match status" value="1"/>
</dbReference>
<organism evidence="3 4">
    <name type="scientific">Methylobacterium variabile</name>
    <dbReference type="NCBI Taxonomy" id="298794"/>
    <lineage>
        <taxon>Bacteria</taxon>
        <taxon>Pseudomonadati</taxon>
        <taxon>Pseudomonadota</taxon>
        <taxon>Alphaproteobacteria</taxon>
        <taxon>Hyphomicrobiales</taxon>
        <taxon>Methylobacteriaceae</taxon>
        <taxon>Methylobacterium</taxon>
    </lineage>
</organism>
<evidence type="ECO:0000313" key="4">
    <source>
        <dbReference type="Proteomes" id="UP000035955"/>
    </source>
</evidence>
<dbReference type="InterPro" id="IPR019060">
    <property type="entry name" value="DUF2382"/>
</dbReference>
<dbReference type="InterPro" id="IPR052967">
    <property type="entry name" value="Stress_Response_Assoc"/>
</dbReference>
<feature type="domain" description="DUF2382" evidence="2">
    <location>
        <begin position="179"/>
        <end position="289"/>
    </location>
</feature>
<dbReference type="PANTHER" id="PTHR38463">
    <property type="entry name" value="STRESS RESPONSE PROTEIN YSNF"/>
    <property type="match status" value="1"/>
</dbReference>
<reference evidence="3 4" key="1">
    <citation type="submission" date="2015-03" db="EMBL/GenBank/DDBJ databases">
        <title>Genome sequencing of Methylobacterium variabile DSM 16961.</title>
        <authorList>
            <person name="Chaudhry V."/>
            <person name="Patil P.B."/>
        </authorList>
    </citation>
    <scope>NUCLEOTIDE SEQUENCE [LARGE SCALE GENOMIC DNA]</scope>
    <source>
        <strain evidence="3 4">DSM 16961</strain>
    </source>
</reference>
<feature type="compositionally biased region" description="Polar residues" evidence="1">
    <location>
        <begin position="296"/>
        <end position="307"/>
    </location>
</feature>
<accession>A0A0J6VQS1</accession>
<evidence type="ECO:0000256" key="1">
    <source>
        <dbReference type="SAM" id="MobiDB-lite"/>
    </source>
</evidence>
<evidence type="ECO:0000259" key="2">
    <source>
        <dbReference type="Pfam" id="PF09557"/>
    </source>
</evidence>
<proteinExistence type="predicted"/>
<dbReference type="PATRIC" id="fig|298794.3.peg.4663"/>
<dbReference type="PANTHER" id="PTHR38463:SF1">
    <property type="entry name" value="STRESS RESPONSE PROTEIN YSNF"/>
    <property type="match status" value="1"/>
</dbReference>
<name>A0A0J6VQS1_9HYPH</name>
<gene>
    <name evidence="3" type="ORF">VQ02_05070</name>
</gene>
<dbReference type="OrthoDB" id="7204249at2"/>
<dbReference type="AlphaFoldDB" id="A0A0J6VQS1"/>
<keyword evidence="4" id="KW-1185">Reference proteome</keyword>
<protein>
    <recommendedName>
        <fullName evidence="2">DUF2382 domain-containing protein</fullName>
    </recommendedName>
</protein>
<feature type="region of interest" description="Disordered" evidence="1">
    <location>
        <begin position="119"/>
        <end position="146"/>
    </location>
</feature>
<dbReference type="Proteomes" id="UP000035955">
    <property type="component" value="Unassembled WGS sequence"/>
</dbReference>
<feature type="region of interest" description="Disordered" evidence="1">
    <location>
        <begin position="271"/>
        <end position="307"/>
    </location>
</feature>
<feature type="compositionally biased region" description="Basic and acidic residues" evidence="1">
    <location>
        <begin position="271"/>
        <end position="293"/>
    </location>
</feature>